<dbReference type="InterPro" id="IPR029419">
    <property type="entry name" value="Arg_succ_lyase_C"/>
</dbReference>
<evidence type="ECO:0000313" key="9">
    <source>
        <dbReference type="EMBL" id="AIR84489.1"/>
    </source>
</evidence>
<protein>
    <recommendedName>
        <fullName evidence="4 6">Argininosuccinate lyase</fullName>
        <shortName evidence="6">ASAL</shortName>
        <ecNumber evidence="4 6">4.3.2.1</ecNumber>
    </recommendedName>
    <alternativeName>
        <fullName evidence="6">Arginosuccinase</fullName>
    </alternativeName>
</protein>
<evidence type="ECO:0000256" key="6">
    <source>
        <dbReference type="HAMAP-Rule" id="MF_00006"/>
    </source>
</evidence>
<evidence type="ECO:0000256" key="3">
    <source>
        <dbReference type="ARBA" id="ARBA00005552"/>
    </source>
</evidence>
<evidence type="ECO:0000259" key="7">
    <source>
        <dbReference type="Pfam" id="PF00206"/>
    </source>
</evidence>
<dbReference type="GO" id="GO:0004056">
    <property type="term" value="F:argininosuccinate lyase activity"/>
    <property type="evidence" value="ECO:0007669"/>
    <property type="project" value="UniProtKB-EC"/>
</dbReference>
<accession>A0ABM5REY6</accession>
<proteinExistence type="inferred from homology"/>
<keyword evidence="6 9" id="KW-0456">Lyase</keyword>
<dbReference type="Pfam" id="PF14698">
    <property type="entry name" value="ASL_C2"/>
    <property type="match status" value="1"/>
</dbReference>
<dbReference type="EMBL" id="CP009454">
    <property type="protein sequence ID" value="AIR84489.1"/>
    <property type="molecule type" value="Genomic_DNA"/>
</dbReference>
<evidence type="ECO:0000259" key="8">
    <source>
        <dbReference type="Pfam" id="PF14698"/>
    </source>
</evidence>
<evidence type="ECO:0000256" key="4">
    <source>
        <dbReference type="ARBA" id="ARBA00012338"/>
    </source>
</evidence>
<dbReference type="InterPro" id="IPR008948">
    <property type="entry name" value="L-Aspartase-like"/>
</dbReference>
<dbReference type="Gene3D" id="1.10.40.30">
    <property type="entry name" value="Fumarase/aspartase (C-terminal domain)"/>
    <property type="match status" value="1"/>
</dbReference>
<dbReference type="InterPro" id="IPR020557">
    <property type="entry name" value="Fumarate_lyase_CS"/>
</dbReference>
<comment type="similarity">
    <text evidence="3">In the N-terminal section; belongs to the lyase 1 family. Argininosuccinate lyase subfamily.</text>
</comment>
<comment type="pathway">
    <text evidence="2 6">Amino-acid biosynthesis; L-arginine biosynthesis; L-arginine from L-ornithine and carbamoyl phosphate: step 3/3.</text>
</comment>
<keyword evidence="6" id="KW-0028">Amino-acid biosynthesis</keyword>
<dbReference type="PANTHER" id="PTHR43814:SF1">
    <property type="entry name" value="ARGININOSUCCINATE LYASE"/>
    <property type="match status" value="1"/>
</dbReference>
<dbReference type="InterPro" id="IPR022761">
    <property type="entry name" value="Fumarate_lyase_N"/>
</dbReference>
<gene>
    <name evidence="6" type="primary">argH</name>
    <name evidence="9" type="ORF">LH22_03045</name>
</gene>
<dbReference type="Gene3D" id="1.10.275.10">
    <property type="entry name" value="Fumarase/aspartase (N-terminal domain)"/>
    <property type="match status" value="1"/>
</dbReference>
<dbReference type="SUPFAM" id="SSF48557">
    <property type="entry name" value="L-aspartase-like"/>
    <property type="match status" value="1"/>
</dbReference>
<dbReference type="InterPro" id="IPR009049">
    <property type="entry name" value="Argininosuccinate_lyase"/>
</dbReference>
<dbReference type="PROSITE" id="PS00163">
    <property type="entry name" value="FUMARATE_LYASES"/>
    <property type="match status" value="1"/>
</dbReference>
<comment type="subcellular location">
    <subcellularLocation>
        <location evidence="6">Cytoplasm</location>
    </subcellularLocation>
</comment>
<dbReference type="NCBIfam" id="NF008964">
    <property type="entry name" value="PRK12308.1"/>
    <property type="match status" value="1"/>
</dbReference>
<dbReference type="Gene3D" id="1.20.200.10">
    <property type="entry name" value="Fumarase/aspartase (Central domain)"/>
    <property type="match status" value="1"/>
</dbReference>
<dbReference type="PRINTS" id="PR00149">
    <property type="entry name" value="FUMRATELYASE"/>
</dbReference>
<keyword evidence="6" id="KW-0963">Cytoplasm</keyword>
<evidence type="ECO:0000256" key="1">
    <source>
        <dbReference type="ARBA" id="ARBA00000985"/>
    </source>
</evidence>
<dbReference type="EC" id="4.3.2.1" evidence="4 6"/>
<dbReference type="HAMAP" id="MF_00006">
    <property type="entry name" value="Arg_succ_lyase"/>
    <property type="match status" value="1"/>
</dbReference>
<evidence type="ECO:0000256" key="2">
    <source>
        <dbReference type="ARBA" id="ARBA00004941"/>
    </source>
</evidence>
<dbReference type="PANTHER" id="PTHR43814">
    <property type="entry name" value="ARGININOSUCCINATE LYASE"/>
    <property type="match status" value="1"/>
</dbReference>
<dbReference type="RefSeq" id="WP_038644112.1">
    <property type="nucleotide sequence ID" value="NZ_CP009454.1"/>
</dbReference>
<name>A0ABM5REY6_9GAMM</name>
<comment type="similarity">
    <text evidence="6">Belongs to the lyase 1 family. Argininosuccinate lyase subfamily.</text>
</comment>
<feature type="domain" description="Argininosuccinate lyase C-terminal" evidence="8">
    <location>
        <begin position="364"/>
        <end position="431"/>
    </location>
</feature>
<organism evidence="9 10">
    <name type="scientific">Pantoea rwandensis</name>
    <dbReference type="NCBI Taxonomy" id="1076550"/>
    <lineage>
        <taxon>Bacteria</taxon>
        <taxon>Pseudomonadati</taxon>
        <taxon>Pseudomonadota</taxon>
        <taxon>Gammaproteobacteria</taxon>
        <taxon>Enterobacterales</taxon>
        <taxon>Erwiniaceae</taxon>
        <taxon>Pantoea</taxon>
    </lineage>
</organism>
<comment type="catalytic activity">
    <reaction evidence="1 6">
        <text>2-(N(omega)-L-arginino)succinate = fumarate + L-arginine</text>
        <dbReference type="Rhea" id="RHEA:24020"/>
        <dbReference type="ChEBI" id="CHEBI:29806"/>
        <dbReference type="ChEBI" id="CHEBI:32682"/>
        <dbReference type="ChEBI" id="CHEBI:57472"/>
        <dbReference type="EC" id="4.3.2.1"/>
    </reaction>
</comment>
<dbReference type="InterPro" id="IPR000362">
    <property type="entry name" value="Fumarate_lyase_fam"/>
</dbReference>
<dbReference type="NCBIfam" id="TIGR00838">
    <property type="entry name" value="argH"/>
    <property type="match status" value="1"/>
</dbReference>
<dbReference type="CDD" id="cd01359">
    <property type="entry name" value="Argininosuccinate_lyase"/>
    <property type="match status" value="1"/>
</dbReference>
<dbReference type="Pfam" id="PF00206">
    <property type="entry name" value="Lyase_1"/>
    <property type="match status" value="1"/>
</dbReference>
<dbReference type="InterPro" id="IPR024083">
    <property type="entry name" value="Fumarase/histidase_N"/>
</dbReference>
<evidence type="ECO:0000256" key="5">
    <source>
        <dbReference type="ARBA" id="ARBA00022571"/>
    </source>
</evidence>
<keyword evidence="10" id="KW-1185">Reference proteome</keyword>
<keyword evidence="5 6" id="KW-0055">Arginine biosynthesis</keyword>
<dbReference type="PRINTS" id="PR00145">
    <property type="entry name" value="ARGSUCLYASE"/>
</dbReference>
<dbReference type="Proteomes" id="UP000029495">
    <property type="component" value="Chromosome"/>
</dbReference>
<sequence>MALWGGRFSQAADQRFKQFNDSLRFDYRLAEQDITGSIAWSKALVTVNVLSNEEQQQLDVALNELLAEVRANPEQILQSDAEDIHSWVEGKLIDKVGALGKKLHTGRSRNDQVATDLKLWCKEQVAVLLDATRELQSALVATAEANQDAVMPGYTHLQRAQPVTFAHWCLAYVEMLARDESRLQDTLKRLDVSPLGCGALAGTAYEIDRQQLAGWLGFASATRNSLDTVSDRDHVLELLSDASIGMIHLSRFAEDLIFFNTGEAGFLELSDKVTSGSSLMPQKKNPDALELIRGKCGRVQGALTGMMMTLKGLPLAYNKDMQEDKEGLFDALDTWVDCLHMSVLVLDGIQVKRPRCQEAAEQGYANSTELADYLVAKGVPFREAHHIVGETVVEAIKQGVALEALSLAQLKQFSAVIEDDVYPILSLQSCLDKRNAQGGVSPQQVAFAIAEAKKRLA</sequence>
<evidence type="ECO:0000313" key="10">
    <source>
        <dbReference type="Proteomes" id="UP000029495"/>
    </source>
</evidence>
<feature type="domain" description="Fumarate lyase N-terminal" evidence="7">
    <location>
        <begin position="6"/>
        <end position="301"/>
    </location>
</feature>
<reference evidence="9 10" key="1">
    <citation type="submission" date="2014-09" db="EMBL/GenBank/DDBJ databases">
        <authorList>
            <person name="Chan K.-G."/>
        </authorList>
    </citation>
    <scope>NUCLEOTIDE SEQUENCE [LARGE SCALE GENOMIC DNA]</scope>
    <source>
        <strain evidence="9 10">ND04</strain>
    </source>
</reference>